<dbReference type="EMBL" id="JABCIY010000168">
    <property type="protein sequence ID" value="KAF7190782.1"/>
    <property type="molecule type" value="Genomic_DNA"/>
</dbReference>
<evidence type="ECO:0000313" key="2">
    <source>
        <dbReference type="Proteomes" id="UP000660729"/>
    </source>
</evidence>
<gene>
    <name evidence="1" type="ORF">HII31_07941</name>
</gene>
<organism evidence="1 2">
    <name type="scientific">Pseudocercospora fuligena</name>
    <dbReference type="NCBI Taxonomy" id="685502"/>
    <lineage>
        <taxon>Eukaryota</taxon>
        <taxon>Fungi</taxon>
        <taxon>Dikarya</taxon>
        <taxon>Ascomycota</taxon>
        <taxon>Pezizomycotina</taxon>
        <taxon>Dothideomycetes</taxon>
        <taxon>Dothideomycetidae</taxon>
        <taxon>Mycosphaerellales</taxon>
        <taxon>Mycosphaerellaceae</taxon>
        <taxon>Pseudocercospora</taxon>
    </lineage>
</organism>
<protein>
    <submittedName>
        <fullName evidence="1">Uncharacterized protein</fullName>
    </submittedName>
</protein>
<keyword evidence="2" id="KW-1185">Reference proteome</keyword>
<name>A0A8H6VHL1_9PEZI</name>
<proteinExistence type="predicted"/>
<dbReference type="AlphaFoldDB" id="A0A8H6VHL1"/>
<reference evidence="1" key="1">
    <citation type="submission" date="2020-04" db="EMBL/GenBank/DDBJ databases">
        <title>Draft genome resource of the tomato pathogen Pseudocercospora fuligena.</title>
        <authorList>
            <person name="Zaccaron A."/>
        </authorList>
    </citation>
    <scope>NUCLEOTIDE SEQUENCE</scope>
    <source>
        <strain evidence="1">PF001</strain>
    </source>
</reference>
<dbReference type="OrthoDB" id="5272229at2759"/>
<dbReference type="Proteomes" id="UP000660729">
    <property type="component" value="Unassembled WGS sequence"/>
</dbReference>
<evidence type="ECO:0000313" key="1">
    <source>
        <dbReference type="EMBL" id="KAF7190782.1"/>
    </source>
</evidence>
<sequence>MTDLSNIETPEEVTALFEGKKKKKSRSADDGDQVTVQVQLNSRYRVFDLSGNVPFSIVFGLVRKASSDKDRRPLILHTNASVLDVPYALAKGMLTLQVHESDREVPVDVSRLSQMHTDEKMSVVVPSPVERKEHWKQCMTVYEYIIEPSSTLGSLFEVGKRYSMRIHPAYQNTCFASYEYLHKGETVDSQQQVSEKPKDLITIAHGRAFFRPILSVPVPPVLQTRMRLCHSALSEEDGRPAQLEISVQNTGSEPITVQTRGRQRFLVAQGPMFDAGGEATDDARPRIIDESSPAPASSLQIIDTTAAEVIREASKPGPCGGASNPPKTIDMRPKLETLVTLKPGEPLVKQVDFSQLLAKLPDGKYGVQMEPRGMWWCVGDRDEFANASEERLPQHLWNTSTLPVILECADTVEVQVSEGRIVK</sequence>
<comment type="caution">
    <text evidence="1">The sequence shown here is derived from an EMBL/GenBank/DDBJ whole genome shotgun (WGS) entry which is preliminary data.</text>
</comment>
<accession>A0A8H6VHL1</accession>